<dbReference type="InterPro" id="IPR039424">
    <property type="entry name" value="SBP_5"/>
</dbReference>
<evidence type="ECO:0000313" key="4">
    <source>
        <dbReference type="Proteomes" id="UP000628840"/>
    </source>
</evidence>
<dbReference type="Gene3D" id="3.90.76.10">
    <property type="entry name" value="Dipeptide-binding Protein, Domain 1"/>
    <property type="match status" value="1"/>
</dbReference>
<name>A0A830F4T5_9EURY</name>
<feature type="compositionally biased region" description="Low complexity" evidence="1">
    <location>
        <begin position="1"/>
        <end position="31"/>
    </location>
</feature>
<dbReference type="PANTHER" id="PTHR30290">
    <property type="entry name" value="PERIPLASMIC BINDING COMPONENT OF ABC TRANSPORTER"/>
    <property type="match status" value="1"/>
</dbReference>
<reference evidence="3 4" key="1">
    <citation type="journal article" date="2019" name="Int. J. Syst. Evol. Microbiol.">
        <title>The Global Catalogue of Microorganisms (GCM) 10K type strain sequencing project: providing services to taxonomists for standard genome sequencing and annotation.</title>
        <authorList>
            <consortium name="The Broad Institute Genomics Platform"/>
            <consortium name="The Broad Institute Genome Sequencing Center for Infectious Disease"/>
            <person name="Wu L."/>
            <person name="Ma J."/>
        </authorList>
    </citation>
    <scope>NUCLEOTIDE SEQUENCE [LARGE SCALE GENOMIC DNA]</scope>
    <source>
        <strain evidence="3 4">JCM 19585</strain>
    </source>
</reference>
<dbReference type="InterPro" id="IPR000914">
    <property type="entry name" value="SBP_5_dom"/>
</dbReference>
<evidence type="ECO:0000256" key="1">
    <source>
        <dbReference type="SAM" id="MobiDB-lite"/>
    </source>
</evidence>
<feature type="domain" description="Solute-binding protein family 5" evidence="2">
    <location>
        <begin position="84"/>
        <end position="466"/>
    </location>
</feature>
<dbReference type="Gene3D" id="3.10.105.10">
    <property type="entry name" value="Dipeptide-binding Protein, Domain 3"/>
    <property type="match status" value="1"/>
</dbReference>
<dbReference type="GO" id="GO:0042597">
    <property type="term" value="C:periplasmic space"/>
    <property type="evidence" value="ECO:0007669"/>
    <property type="project" value="UniProtKB-ARBA"/>
</dbReference>
<evidence type="ECO:0000313" key="3">
    <source>
        <dbReference type="EMBL" id="GGL38808.1"/>
    </source>
</evidence>
<sequence>MGGVAGAAALAGCSSETPSEGGDGGTSTTDGSSGGGSGDDSLTIQGRYIPTNMQWNSYAPSHYATVGGRVVFDPFIFYNQKTDEIIPYLFQDWEFDGATLTVSLREGETWHDGEPVTAEDFVTKFTIDQGFGYEISNYVEEATAVDETTLEYALHEEYREKTIMTVFNGTWMDTPTHRKYGEFAEAFRNASTEEERETVQGDVQNYQPSEPLGCGPFEHESANQQTLTLTKYEDHPDADNVAFPTYEVNYFASSQQKWADMKNGTSLDVMNGFTPQRIVKSFPDYVRQYEVPRYNGFGLAFNHDDEDFGNRNVRRAVAHAIDQQKMADLADPVKHAVSVPAGVGSFVTGTWKENLGGDVEAYEPYNDTAKAEALLKAEGYTKQGGQWYKPNGEQFTMEIPTPSGWSDIASFTTTVAQMLSDFGIDTTKRGVENTTFFGQYWGPSNFKVAPWFWNNSGKTKPFFTLSWILTSGTVTSTLNYPEKPEAPAFGSPDGEASPVDIQQKLSTLATTGDQQEVTDLTRELAWVVNQNLPMLPLIEKVRPSFWDTREWDIPPADTDKKFVNWCNYYWPRFGYVTPTN</sequence>
<evidence type="ECO:0000259" key="2">
    <source>
        <dbReference type="Pfam" id="PF00496"/>
    </source>
</evidence>
<dbReference type="EMBL" id="BMPF01000003">
    <property type="protein sequence ID" value="GGL38808.1"/>
    <property type="molecule type" value="Genomic_DNA"/>
</dbReference>
<dbReference type="AlphaFoldDB" id="A0A830F4T5"/>
<proteinExistence type="predicted"/>
<dbReference type="GO" id="GO:0043190">
    <property type="term" value="C:ATP-binding cassette (ABC) transporter complex"/>
    <property type="evidence" value="ECO:0007669"/>
    <property type="project" value="InterPro"/>
</dbReference>
<dbReference type="PIRSF" id="PIRSF002741">
    <property type="entry name" value="MppA"/>
    <property type="match status" value="1"/>
</dbReference>
<keyword evidence="4" id="KW-1185">Reference proteome</keyword>
<dbReference type="Proteomes" id="UP000628840">
    <property type="component" value="Unassembled WGS sequence"/>
</dbReference>
<dbReference type="Pfam" id="PF00496">
    <property type="entry name" value="SBP_bac_5"/>
    <property type="match status" value="1"/>
</dbReference>
<dbReference type="InterPro" id="IPR030678">
    <property type="entry name" value="Peptide/Ni-bd"/>
</dbReference>
<dbReference type="GO" id="GO:1904680">
    <property type="term" value="F:peptide transmembrane transporter activity"/>
    <property type="evidence" value="ECO:0007669"/>
    <property type="project" value="TreeGrafter"/>
</dbReference>
<accession>A0A830F4T5</accession>
<feature type="region of interest" description="Disordered" evidence="1">
    <location>
        <begin position="1"/>
        <end position="43"/>
    </location>
</feature>
<dbReference type="GO" id="GO:0015833">
    <property type="term" value="P:peptide transport"/>
    <property type="evidence" value="ECO:0007669"/>
    <property type="project" value="TreeGrafter"/>
</dbReference>
<organism evidence="3 4">
    <name type="scientific">Halarchaeum grantii</name>
    <dbReference type="NCBI Taxonomy" id="1193105"/>
    <lineage>
        <taxon>Archaea</taxon>
        <taxon>Methanobacteriati</taxon>
        <taxon>Methanobacteriota</taxon>
        <taxon>Stenosarchaea group</taxon>
        <taxon>Halobacteria</taxon>
        <taxon>Halobacteriales</taxon>
        <taxon>Halobacteriaceae</taxon>
    </lineage>
</organism>
<dbReference type="SUPFAM" id="SSF53850">
    <property type="entry name" value="Periplasmic binding protein-like II"/>
    <property type="match status" value="1"/>
</dbReference>
<comment type="caution">
    <text evidence="3">The sequence shown here is derived from an EMBL/GenBank/DDBJ whole genome shotgun (WGS) entry which is preliminary data.</text>
</comment>
<dbReference type="Gene3D" id="3.40.190.10">
    <property type="entry name" value="Periplasmic binding protein-like II"/>
    <property type="match status" value="1"/>
</dbReference>
<gene>
    <name evidence="3" type="ORF">GCM10009037_23060</name>
</gene>
<protein>
    <submittedName>
        <fullName evidence="3">Peptide ABC transporter substrate-binding protein</fullName>
    </submittedName>
</protein>